<accession>A0ABR0CBY7</accession>
<evidence type="ECO:0000313" key="4">
    <source>
        <dbReference type="Proteomes" id="UP001287286"/>
    </source>
</evidence>
<evidence type="ECO:0000313" key="3">
    <source>
        <dbReference type="EMBL" id="KAK4093443.1"/>
    </source>
</evidence>
<feature type="region of interest" description="Disordered" evidence="1">
    <location>
        <begin position="239"/>
        <end position="264"/>
    </location>
</feature>
<feature type="region of interest" description="Disordered" evidence="1">
    <location>
        <begin position="523"/>
        <end position="565"/>
    </location>
</feature>
<sequence>MKSFAQHGPGEIGVGPRRERAGATEAEISVKGTVNVDGRRCVCQSVFLSHLADEEKLVMKEREEEVARWTERRKLAAVGARGAGRASRSRTRRRTSRRRADALVLRVAQRDGDGGGVLRRWTFPILSSAPLPSTPFRPVFALFPLGRRRLAGLAGSSGARAPHRVRPLGPLWHSQAFQASHGAREEGAPLPWARAADGEWLLAPTASTAEWPLEGGARGVAALRPRPNEWAGWANALDRSTSAGEPHASPSRTRQSQALAFRPAQGQSVQVGFCRSHRAREKSLFPPPLLCSSGGRRLAIAFPLQQFCHAFESSPACRGLIPSLATISTAGCWTALREGKKQKGIWSKRGCKMTDRANSRVQAKQQPADHPGRVEAVRSTTENCMPCRRYESRPQDAQGCRTVPRPTRCTRLAVAVAVAFALHMLVALWFGFAPIQRPDRLAGQCSAHKRLHGTPSLHCWLLTLVGHARPDSAVRPSPNFAGAFCDRHVGKAARFGTRCTSYSRVCLASPALVSFVRCSRASPATQHRGRPPSWATGHWTGEATRKRPGPVADSPTIDPGRGAVHSPGSVLPRLACLAVRLPLAPSTVRSVSGTGTLRKRGASWDPWPGSQLIAAIPCQSCPRKPGAATGVAPDVRRRLSPEANNMATDPVHFLIFGTKQRLAAIGRQFRLACGGCGLVPRRGRGLDRDVGDEPLNRLSCYRLSTVTECVALSKRQAGGVGFLDPDLAPTPKIRTLRAAMALSTTRLLRRKVPAARSLIRALERRRYLLRDTKGREMPCSLPIPEFVAATAFVRGEPWFFAIPPTPRFIFMEKHKVAPGPPQLHYHGSLVAGLLRRRGARVNLVKDQSVVEEPHGPPSALMRRHLQFT</sequence>
<reference evidence="3 4" key="1">
    <citation type="journal article" date="2024" name="Microbiol. Resour. Announc.">
        <title>Genome annotations for the ascomycete fungi Trichoderma harzianum, Trichoderma aggressivum, and Purpureocillium lilacinum.</title>
        <authorList>
            <person name="Beijen E.P.W."/>
            <person name="Ohm R.A."/>
        </authorList>
    </citation>
    <scope>NUCLEOTIDE SEQUENCE [LARGE SCALE GENOMIC DNA]</scope>
    <source>
        <strain evidence="3 4">CBS 150709</strain>
    </source>
</reference>
<dbReference type="Proteomes" id="UP001287286">
    <property type="component" value="Unassembled WGS sequence"/>
</dbReference>
<protein>
    <submittedName>
        <fullName evidence="3">Uncharacterized protein</fullName>
    </submittedName>
</protein>
<comment type="caution">
    <text evidence="3">The sequence shown here is derived from an EMBL/GenBank/DDBJ whole genome shotgun (WGS) entry which is preliminary data.</text>
</comment>
<keyword evidence="2" id="KW-0472">Membrane</keyword>
<keyword evidence="2" id="KW-0812">Transmembrane</keyword>
<proteinExistence type="predicted"/>
<keyword evidence="2" id="KW-1133">Transmembrane helix</keyword>
<evidence type="ECO:0000256" key="1">
    <source>
        <dbReference type="SAM" id="MobiDB-lite"/>
    </source>
</evidence>
<keyword evidence="4" id="KW-1185">Reference proteome</keyword>
<dbReference type="EMBL" id="JAWRVI010000006">
    <property type="protein sequence ID" value="KAK4093443.1"/>
    <property type="molecule type" value="Genomic_DNA"/>
</dbReference>
<name>A0ABR0CBY7_PURLI</name>
<feature type="transmembrane region" description="Helical" evidence="2">
    <location>
        <begin position="412"/>
        <end position="432"/>
    </location>
</feature>
<gene>
    <name evidence="3" type="ORF">Purlil1_2600</name>
</gene>
<feature type="region of interest" description="Disordered" evidence="1">
    <location>
        <begin position="1"/>
        <end position="22"/>
    </location>
</feature>
<organism evidence="3 4">
    <name type="scientific">Purpureocillium lilacinum</name>
    <name type="common">Paecilomyces lilacinus</name>
    <dbReference type="NCBI Taxonomy" id="33203"/>
    <lineage>
        <taxon>Eukaryota</taxon>
        <taxon>Fungi</taxon>
        <taxon>Dikarya</taxon>
        <taxon>Ascomycota</taxon>
        <taxon>Pezizomycotina</taxon>
        <taxon>Sordariomycetes</taxon>
        <taxon>Hypocreomycetidae</taxon>
        <taxon>Hypocreales</taxon>
        <taxon>Ophiocordycipitaceae</taxon>
        <taxon>Purpureocillium</taxon>
    </lineage>
</organism>
<evidence type="ECO:0000256" key="2">
    <source>
        <dbReference type="SAM" id="Phobius"/>
    </source>
</evidence>